<protein>
    <submittedName>
        <fullName evidence="9">Lamin A</fullName>
    </submittedName>
</protein>
<dbReference type="InterPro" id="IPR039008">
    <property type="entry name" value="IF_rod_dom"/>
</dbReference>
<reference evidence="9" key="2">
    <citation type="submission" date="2025-09" db="UniProtKB">
        <authorList>
            <consortium name="Ensembl"/>
        </authorList>
    </citation>
    <scope>IDENTIFICATION</scope>
</reference>
<accession>A0A8C4QAM2</accession>
<dbReference type="GO" id="GO:0051664">
    <property type="term" value="P:nuclear pore localization"/>
    <property type="evidence" value="ECO:0007669"/>
    <property type="project" value="TreeGrafter"/>
</dbReference>
<name>A0A8C4QAM2_EPTBU</name>
<keyword evidence="4" id="KW-0539">Nucleus</keyword>
<dbReference type="SMART" id="SM01391">
    <property type="entry name" value="Filament"/>
    <property type="match status" value="1"/>
</dbReference>
<dbReference type="Ensembl" id="ENSEBUT00000012611.1">
    <property type="protein sequence ID" value="ENSEBUP00000012035.1"/>
    <property type="gene ID" value="ENSEBUG00000007690.1"/>
</dbReference>
<dbReference type="SUPFAM" id="SSF74853">
    <property type="entry name" value="Lamin A/C globular tail domain"/>
    <property type="match status" value="1"/>
</dbReference>
<keyword evidence="3 5" id="KW-0175">Coiled coil</keyword>
<feature type="domain" description="LTD" evidence="7">
    <location>
        <begin position="350"/>
        <end position="472"/>
    </location>
</feature>
<evidence type="ECO:0000256" key="6">
    <source>
        <dbReference type="SAM" id="Phobius"/>
    </source>
</evidence>
<evidence type="ECO:0000256" key="5">
    <source>
        <dbReference type="SAM" id="Coils"/>
    </source>
</evidence>
<dbReference type="InterPro" id="IPR001322">
    <property type="entry name" value="Lamin_tail_dom"/>
</dbReference>
<evidence type="ECO:0000313" key="9">
    <source>
        <dbReference type="Ensembl" id="ENSEBUP00000012035.1"/>
    </source>
</evidence>
<evidence type="ECO:0000256" key="2">
    <source>
        <dbReference type="ARBA" id="ARBA00022754"/>
    </source>
</evidence>
<dbReference type="Gene3D" id="1.20.5.170">
    <property type="match status" value="1"/>
</dbReference>
<reference evidence="9" key="1">
    <citation type="submission" date="2025-08" db="UniProtKB">
        <authorList>
            <consortium name="Ensembl"/>
        </authorList>
    </citation>
    <scope>IDENTIFICATION</scope>
</reference>
<keyword evidence="6" id="KW-1133">Transmembrane helix</keyword>
<dbReference type="Gene3D" id="2.60.40.1260">
    <property type="entry name" value="Lamin Tail domain"/>
    <property type="match status" value="1"/>
</dbReference>
<dbReference type="GeneTree" id="ENSGT00940000157244"/>
<dbReference type="PROSITE" id="PS51842">
    <property type="entry name" value="IF_ROD_2"/>
    <property type="match status" value="1"/>
</dbReference>
<dbReference type="GO" id="GO:0031507">
    <property type="term" value="P:heterochromatin formation"/>
    <property type="evidence" value="ECO:0007669"/>
    <property type="project" value="TreeGrafter"/>
</dbReference>
<dbReference type="GO" id="GO:0090435">
    <property type="term" value="P:protein localization to nuclear envelope"/>
    <property type="evidence" value="ECO:0007669"/>
    <property type="project" value="TreeGrafter"/>
</dbReference>
<evidence type="ECO:0000256" key="3">
    <source>
        <dbReference type="ARBA" id="ARBA00023054"/>
    </source>
</evidence>
<dbReference type="GO" id="GO:0007097">
    <property type="term" value="P:nuclear migration"/>
    <property type="evidence" value="ECO:0007669"/>
    <property type="project" value="TreeGrafter"/>
</dbReference>
<dbReference type="PROSITE" id="PS51841">
    <property type="entry name" value="LTD"/>
    <property type="match status" value="1"/>
</dbReference>
<dbReference type="InterPro" id="IPR036415">
    <property type="entry name" value="Lamin_tail_dom_sf"/>
</dbReference>
<dbReference type="Proteomes" id="UP000694388">
    <property type="component" value="Unplaced"/>
</dbReference>
<dbReference type="GO" id="GO:0005652">
    <property type="term" value="C:nuclear lamina"/>
    <property type="evidence" value="ECO:0007669"/>
    <property type="project" value="TreeGrafter"/>
</dbReference>
<feature type="coiled-coil region" evidence="5">
    <location>
        <begin position="25"/>
        <end position="66"/>
    </location>
</feature>
<keyword evidence="2" id="KW-0403">Intermediate filament</keyword>
<dbReference type="SUPFAM" id="SSF64593">
    <property type="entry name" value="Intermediate filament protein, coiled coil region"/>
    <property type="match status" value="2"/>
</dbReference>
<dbReference type="PANTHER" id="PTHR45721">
    <property type="entry name" value="LAMIN DM0-RELATED"/>
    <property type="match status" value="1"/>
</dbReference>
<evidence type="ECO:0000259" key="7">
    <source>
        <dbReference type="PROSITE" id="PS51841"/>
    </source>
</evidence>
<dbReference type="PANTHER" id="PTHR45721:SF11">
    <property type="entry name" value="LAMIN DM0-RELATED"/>
    <property type="match status" value="1"/>
</dbReference>
<dbReference type="AlphaFoldDB" id="A0A8C4QAM2"/>
<keyword evidence="10" id="KW-1185">Reference proteome</keyword>
<dbReference type="GO" id="GO:0006998">
    <property type="term" value="P:nuclear envelope organization"/>
    <property type="evidence" value="ECO:0007669"/>
    <property type="project" value="TreeGrafter"/>
</dbReference>
<evidence type="ECO:0000313" key="10">
    <source>
        <dbReference type="Proteomes" id="UP000694388"/>
    </source>
</evidence>
<feature type="transmembrane region" description="Helical" evidence="6">
    <location>
        <begin position="109"/>
        <end position="136"/>
    </location>
</feature>
<organism evidence="9 10">
    <name type="scientific">Eptatretus burgeri</name>
    <name type="common">Inshore hagfish</name>
    <dbReference type="NCBI Taxonomy" id="7764"/>
    <lineage>
        <taxon>Eukaryota</taxon>
        <taxon>Metazoa</taxon>
        <taxon>Chordata</taxon>
        <taxon>Craniata</taxon>
        <taxon>Vertebrata</taxon>
        <taxon>Cyclostomata</taxon>
        <taxon>Myxini</taxon>
        <taxon>Myxiniformes</taxon>
        <taxon>Myxinidae</taxon>
        <taxon>Eptatretinae</taxon>
        <taxon>Eptatretus</taxon>
    </lineage>
</organism>
<feature type="coiled-coil region" evidence="5">
    <location>
        <begin position="155"/>
        <end position="229"/>
    </location>
</feature>
<keyword evidence="6" id="KW-0812">Transmembrane</keyword>
<keyword evidence="6" id="KW-0472">Membrane</keyword>
<dbReference type="GO" id="GO:0005882">
    <property type="term" value="C:intermediate filament"/>
    <property type="evidence" value="ECO:0007669"/>
    <property type="project" value="UniProtKB-KW"/>
</dbReference>
<comment type="subcellular location">
    <subcellularLocation>
        <location evidence="1">Nucleus</location>
    </subcellularLocation>
</comment>
<sequence length="491" mass="56279">PSLPHCTPPILTAPLPPSLPVRISREEEKDELQKLNDRLAAYIERVHFLESDNASLRVRVKDYERDTNRRTASLQDKFEETLKSQQTALGSARRERDKETLSILERIELWVSFALFVAFYFLFILISCTAIIRLLLAICLFPQLAGRLAEANSKLAEEILLRVDVENRLQSLKEELEFRKNVHEEVIDNPSWVEDGFQQRLLLALQDLREQHAVQLQAYQQEIELTQQAKSADLCSRFAVFAVQVDAAGSRVHELEAMLESERKAVKERLAQYEQKVEDLQATIQEQLQDYQDLLDMKLSLDMEIFDYHIMDRRLHLSPKSALRKREAPSHPVRGSRKRKRVAFLEPIDASQNVSVQATARGRIGIEDVDIDGMFVCLVNNTQEDQCMEDWTLKRQIGHQAKIEYTFPSDYVLSAGKTVTVWAASGGVSHNPPTDLLWKNQSSWGTGDDIRTFLLDSTGKVSSHVLMHSLVDCHVCLTWILMSFNLIRKSL</sequence>
<proteinExistence type="predicted"/>
<dbReference type="GO" id="GO:0005200">
    <property type="term" value="F:structural constituent of cytoskeleton"/>
    <property type="evidence" value="ECO:0007669"/>
    <property type="project" value="TreeGrafter"/>
</dbReference>
<evidence type="ECO:0000256" key="1">
    <source>
        <dbReference type="ARBA" id="ARBA00004123"/>
    </source>
</evidence>
<dbReference type="Pfam" id="PF00038">
    <property type="entry name" value="Filament"/>
    <property type="match status" value="2"/>
</dbReference>
<feature type="coiled-coil region" evidence="5">
    <location>
        <begin position="256"/>
        <end position="297"/>
    </location>
</feature>
<dbReference type="Pfam" id="PF00932">
    <property type="entry name" value="LTD"/>
    <property type="match status" value="1"/>
</dbReference>
<feature type="domain" description="IF rod" evidence="8">
    <location>
        <begin position="28"/>
        <end position="305"/>
    </location>
</feature>
<evidence type="ECO:0000256" key="4">
    <source>
        <dbReference type="ARBA" id="ARBA00023242"/>
    </source>
</evidence>
<evidence type="ECO:0000259" key="8">
    <source>
        <dbReference type="PROSITE" id="PS51842"/>
    </source>
</evidence>